<evidence type="ECO:0000256" key="2">
    <source>
        <dbReference type="SAM" id="Phobius"/>
    </source>
</evidence>
<gene>
    <name evidence="3" type="ordered locus">Solca_3090</name>
</gene>
<keyword evidence="2" id="KW-1133">Transmembrane helix</keyword>
<protein>
    <submittedName>
        <fullName evidence="3">Uncharacterized protein</fullName>
    </submittedName>
</protein>
<keyword evidence="2" id="KW-0472">Membrane</keyword>
<sequence length="58" mass="6758">MDTVYNGFMALLSFCVVAAILWYGIRFLKAQTELTELKIDKIKREIDILDKEKHNTPL</sequence>
<name>H8KWI5_SOLCM</name>
<accession>H8KWI5</accession>
<evidence type="ECO:0000313" key="3">
    <source>
        <dbReference type="EMBL" id="AFD08103.1"/>
    </source>
</evidence>
<dbReference type="Proteomes" id="UP000007590">
    <property type="component" value="Chromosome"/>
</dbReference>
<keyword evidence="1" id="KW-0175">Coiled coil</keyword>
<keyword evidence="2" id="KW-0812">Transmembrane</keyword>
<dbReference type="HOGENOM" id="CLU_2976878_0_0_10"/>
<reference evidence="3" key="1">
    <citation type="submission" date="2012-02" db="EMBL/GenBank/DDBJ databases">
        <title>The complete genome of Solitalea canadensis DSM 3403.</title>
        <authorList>
            <consortium name="US DOE Joint Genome Institute (JGI-PGF)"/>
            <person name="Lucas S."/>
            <person name="Copeland A."/>
            <person name="Lapidus A."/>
            <person name="Glavina del Rio T."/>
            <person name="Dalin E."/>
            <person name="Tice H."/>
            <person name="Bruce D."/>
            <person name="Goodwin L."/>
            <person name="Pitluck S."/>
            <person name="Peters L."/>
            <person name="Ovchinnikova G."/>
            <person name="Lu M."/>
            <person name="Kyrpides N."/>
            <person name="Mavromatis K."/>
            <person name="Ivanova N."/>
            <person name="Brettin T."/>
            <person name="Detter J.C."/>
            <person name="Han C."/>
            <person name="Larimer F."/>
            <person name="Land M."/>
            <person name="Hauser L."/>
            <person name="Markowitz V."/>
            <person name="Cheng J.-F."/>
            <person name="Hugenholtz P."/>
            <person name="Woyke T."/>
            <person name="Wu D."/>
            <person name="Spring S."/>
            <person name="Schroeder M."/>
            <person name="Kopitz M."/>
            <person name="Brambilla E."/>
            <person name="Klenk H.-P."/>
            <person name="Eisen J.A."/>
        </authorList>
    </citation>
    <scope>NUCLEOTIDE SEQUENCE</scope>
    <source>
        <strain evidence="3">DSM 3403</strain>
    </source>
</reference>
<dbReference type="AlphaFoldDB" id="H8KWI5"/>
<evidence type="ECO:0000256" key="1">
    <source>
        <dbReference type="SAM" id="Coils"/>
    </source>
</evidence>
<feature type="transmembrane region" description="Helical" evidence="2">
    <location>
        <begin position="6"/>
        <end position="25"/>
    </location>
</feature>
<evidence type="ECO:0000313" key="4">
    <source>
        <dbReference type="Proteomes" id="UP000007590"/>
    </source>
</evidence>
<feature type="coiled-coil region" evidence="1">
    <location>
        <begin position="25"/>
        <end position="52"/>
    </location>
</feature>
<dbReference type="RefSeq" id="WP_014681329.1">
    <property type="nucleotide sequence ID" value="NC_017770.1"/>
</dbReference>
<organism evidence="3 4">
    <name type="scientific">Solitalea canadensis (strain ATCC 29591 / DSM 3403 / JCM 21819 / LMG 8368 / NBRC 15130 / NCIMB 12057 / USAM 9D)</name>
    <name type="common">Flexibacter canadensis</name>
    <dbReference type="NCBI Taxonomy" id="929556"/>
    <lineage>
        <taxon>Bacteria</taxon>
        <taxon>Pseudomonadati</taxon>
        <taxon>Bacteroidota</taxon>
        <taxon>Sphingobacteriia</taxon>
        <taxon>Sphingobacteriales</taxon>
        <taxon>Sphingobacteriaceae</taxon>
        <taxon>Solitalea</taxon>
    </lineage>
</organism>
<dbReference type="EMBL" id="CP003349">
    <property type="protein sequence ID" value="AFD08103.1"/>
    <property type="molecule type" value="Genomic_DNA"/>
</dbReference>
<dbReference type="KEGG" id="scn:Solca_3090"/>
<keyword evidence="4" id="KW-1185">Reference proteome</keyword>
<proteinExistence type="predicted"/>